<dbReference type="SUPFAM" id="SSF56801">
    <property type="entry name" value="Acetyl-CoA synthetase-like"/>
    <property type="match status" value="1"/>
</dbReference>
<name>A0ABT5BUU7_9BACT</name>
<gene>
    <name evidence="7" type="ORF">POL72_09195</name>
</gene>
<keyword evidence="4" id="KW-0443">Lipid metabolism</keyword>
<dbReference type="InterPro" id="IPR045851">
    <property type="entry name" value="AMP-bd_C_sf"/>
</dbReference>
<evidence type="ECO:0000259" key="5">
    <source>
        <dbReference type="Pfam" id="PF00501"/>
    </source>
</evidence>
<dbReference type="EMBL" id="JAQNDK010000001">
    <property type="protein sequence ID" value="MDC0677904.1"/>
    <property type="molecule type" value="Genomic_DNA"/>
</dbReference>
<dbReference type="InterPro" id="IPR042099">
    <property type="entry name" value="ANL_N_sf"/>
</dbReference>
<keyword evidence="3" id="KW-0276">Fatty acid metabolism</keyword>
<evidence type="ECO:0000256" key="4">
    <source>
        <dbReference type="ARBA" id="ARBA00023098"/>
    </source>
</evidence>
<dbReference type="InterPro" id="IPR025110">
    <property type="entry name" value="AMP-bd_C"/>
</dbReference>
<dbReference type="Pfam" id="PF00501">
    <property type="entry name" value="AMP-binding"/>
    <property type="match status" value="1"/>
</dbReference>
<keyword evidence="8" id="KW-1185">Reference proteome</keyword>
<dbReference type="PANTHER" id="PTHR43859:SF4">
    <property type="entry name" value="BUTANOATE--COA LIGASE AAE1-RELATED"/>
    <property type="match status" value="1"/>
</dbReference>
<feature type="domain" description="AMP-binding enzyme C-terminal" evidence="6">
    <location>
        <begin position="454"/>
        <end position="528"/>
    </location>
</feature>
<evidence type="ECO:0000259" key="6">
    <source>
        <dbReference type="Pfam" id="PF13193"/>
    </source>
</evidence>
<dbReference type="InterPro" id="IPR020845">
    <property type="entry name" value="AMP-binding_CS"/>
</dbReference>
<evidence type="ECO:0000313" key="8">
    <source>
        <dbReference type="Proteomes" id="UP001217485"/>
    </source>
</evidence>
<comment type="caution">
    <text evidence="7">The sequence shown here is derived from an EMBL/GenBank/DDBJ whole genome shotgun (WGS) entry which is preliminary data.</text>
</comment>
<proteinExistence type="inferred from homology"/>
<dbReference type="PROSITE" id="PS00455">
    <property type="entry name" value="AMP_BINDING"/>
    <property type="match status" value="1"/>
</dbReference>
<dbReference type="Proteomes" id="UP001217485">
    <property type="component" value="Unassembled WGS sequence"/>
</dbReference>
<feature type="domain" description="AMP-dependent synthetase/ligase" evidence="5">
    <location>
        <begin position="37"/>
        <end position="404"/>
    </location>
</feature>
<protein>
    <submittedName>
        <fullName evidence="7">Long-chain fatty acid--CoA ligase</fullName>
    </submittedName>
</protein>
<accession>A0ABT5BUU7</accession>
<comment type="similarity">
    <text evidence="1">Belongs to the ATP-dependent AMP-binding enzyme family.</text>
</comment>
<dbReference type="InterPro" id="IPR000873">
    <property type="entry name" value="AMP-dep_synth/lig_dom"/>
</dbReference>
<dbReference type="Gene3D" id="3.30.300.30">
    <property type="match status" value="1"/>
</dbReference>
<organism evidence="7 8">
    <name type="scientific">Sorangium atrum</name>
    <dbReference type="NCBI Taxonomy" id="2995308"/>
    <lineage>
        <taxon>Bacteria</taxon>
        <taxon>Pseudomonadati</taxon>
        <taxon>Myxococcota</taxon>
        <taxon>Polyangia</taxon>
        <taxon>Polyangiales</taxon>
        <taxon>Polyangiaceae</taxon>
        <taxon>Sorangium</taxon>
    </lineage>
</organism>
<keyword evidence="2 7" id="KW-0436">Ligase</keyword>
<sequence>MLAGRMMDYPLTLTHFLDRARTYHARCEIVTQNPDRTVSRSTYADLHRRASKLAHALTRLGVRAGDRVATLCWNHARHLELYLGVPAMGAVLHTLNLRLHPSELGYIASHAEDKVVVVDRSLLPLFRKFAPEVRSIQRVLVLDDDGPVDPAAGDGLDYEALLAPEPDHFDFPSLDERSAAMLCYTSGTTGNPKGVAYSHRSIVLHTLVSCMHDALGFRDRDIVLPVVPMFHAMAWGLPYAAIATGASLVLPGPHLDASSLLDLMARERVTFAAGVPTIWLGILALLDEHPKRWDLSSMRAMVIGGSAAPPALIDGFRARHGLVVLHAWGMTETNPLGTVAHVRSSLGRLREDPAASLQTRASQGYPVPFIDQRHVDAGDRPLPWDGRTMGELEVRGPWVASSYFGGEGEDRFTKDGWFKTGDVVTIDGEGYMRIADRTKDVIKSGGEWISSVALENALMSHPAVLEAAVFAARHPLWGERPLAAIVLRQGQSASKEQLHALLEPRFAKFWLPDEYLFLERIPRTSTGKFLKSKLREEFADLLERKGSG</sequence>
<evidence type="ECO:0000313" key="7">
    <source>
        <dbReference type="EMBL" id="MDC0677904.1"/>
    </source>
</evidence>
<dbReference type="GO" id="GO:0016874">
    <property type="term" value="F:ligase activity"/>
    <property type="evidence" value="ECO:0007669"/>
    <property type="project" value="UniProtKB-KW"/>
</dbReference>
<dbReference type="RefSeq" id="WP_272094656.1">
    <property type="nucleotide sequence ID" value="NZ_JAQNDK010000001.1"/>
</dbReference>
<dbReference type="NCBIfam" id="NF004837">
    <property type="entry name" value="PRK06187.1"/>
    <property type="match status" value="1"/>
</dbReference>
<evidence type="ECO:0000256" key="1">
    <source>
        <dbReference type="ARBA" id="ARBA00006432"/>
    </source>
</evidence>
<dbReference type="Gene3D" id="3.40.50.12780">
    <property type="entry name" value="N-terminal domain of ligase-like"/>
    <property type="match status" value="1"/>
</dbReference>
<dbReference type="CDD" id="cd12119">
    <property type="entry name" value="ttLC_FACS_AlkK_like"/>
    <property type="match status" value="1"/>
</dbReference>
<evidence type="ECO:0000256" key="2">
    <source>
        <dbReference type="ARBA" id="ARBA00022598"/>
    </source>
</evidence>
<dbReference type="Pfam" id="PF13193">
    <property type="entry name" value="AMP-binding_C"/>
    <property type="match status" value="1"/>
</dbReference>
<dbReference type="PANTHER" id="PTHR43859">
    <property type="entry name" value="ACYL-ACTIVATING ENZYME"/>
    <property type="match status" value="1"/>
</dbReference>
<evidence type="ECO:0000256" key="3">
    <source>
        <dbReference type="ARBA" id="ARBA00022832"/>
    </source>
</evidence>
<reference evidence="7 8" key="1">
    <citation type="submission" date="2023-01" db="EMBL/GenBank/DDBJ databases">
        <title>Minimal conservation of predation-associated metabolite biosynthetic gene clusters underscores biosynthetic potential of Myxococcota including descriptions for ten novel species: Archangium lansinium sp. nov., Myxococcus landrumus sp. nov., Nannocystis bai.</title>
        <authorList>
            <person name="Ahearne A."/>
            <person name="Stevens C."/>
            <person name="Dowd S."/>
        </authorList>
    </citation>
    <scope>NUCLEOTIDE SEQUENCE [LARGE SCALE GENOMIC DNA]</scope>
    <source>
        <strain evidence="7 8">WIWO2</strain>
    </source>
</reference>